<evidence type="ECO:0000313" key="2">
    <source>
        <dbReference type="Proteomes" id="UP000499080"/>
    </source>
</evidence>
<reference evidence="1 2" key="1">
    <citation type="journal article" date="2019" name="Sci. Rep.">
        <title>Orb-weaving spider Araneus ventricosus genome elucidates the spidroin gene catalogue.</title>
        <authorList>
            <person name="Kono N."/>
            <person name="Nakamura H."/>
            <person name="Ohtoshi R."/>
            <person name="Moran D.A.P."/>
            <person name="Shinohara A."/>
            <person name="Yoshida Y."/>
            <person name="Fujiwara M."/>
            <person name="Mori M."/>
            <person name="Tomita M."/>
            <person name="Arakawa K."/>
        </authorList>
    </citation>
    <scope>NUCLEOTIDE SEQUENCE [LARGE SCALE GENOMIC DNA]</scope>
</reference>
<gene>
    <name evidence="1" type="ORF">AVEN_188300_1</name>
</gene>
<organism evidence="1 2">
    <name type="scientific">Araneus ventricosus</name>
    <name type="common">Orbweaver spider</name>
    <name type="synonym">Epeira ventricosa</name>
    <dbReference type="NCBI Taxonomy" id="182803"/>
    <lineage>
        <taxon>Eukaryota</taxon>
        <taxon>Metazoa</taxon>
        <taxon>Ecdysozoa</taxon>
        <taxon>Arthropoda</taxon>
        <taxon>Chelicerata</taxon>
        <taxon>Arachnida</taxon>
        <taxon>Araneae</taxon>
        <taxon>Araneomorphae</taxon>
        <taxon>Entelegynae</taxon>
        <taxon>Araneoidea</taxon>
        <taxon>Araneidae</taxon>
        <taxon>Araneus</taxon>
    </lineage>
</organism>
<protein>
    <submittedName>
        <fullName evidence="1">Uncharacterized protein</fullName>
    </submittedName>
</protein>
<dbReference type="EMBL" id="BGPR01003547">
    <property type="protein sequence ID" value="GBM89535.1"/>
    <property type="molecule type" value="Genomic_DNA"/>
</dbReference>
<accession>A0A4Y2JI15</accession>
<comment type="caution">
    <text evidence="1">The sequence shown here is derived from an EMBL/GenBank/DDBJ whole genome shotgun (WGS) entry which is preliminary data.</text>
</comment>
<dbReference type="Proteomes" id="UP000499080">
    <property type="component" value="Unassembled WGS sequence"/>
</dbReference>
<name>A0A4Y2JI15_ARAVE</name>
<proteinExistence type="predicted"/>
<dbReference type="AlphaFoldDB" id="A0A4Y2JI15"/>
<sequence>MRMTETLAGTWSFFESDRGKRAADDIGATLKRCTDQAVAHGTDIPDAETLLYVLRDQSLEIKLFFVLEEKSESDDTSMSSIDFSNNPEPNGCDAKYKLQVRPGAYVLVNVFEDNRSKNHYRFVCQEEFVTIMMLKMGS</sequence>
<evidence type="ECO:0000313" key="1">
    <source>
        <dbReference type="EMBL" id="GBM89535.1"/>
    </source>
</evidence>
<keyword evidence="2" id="KW-1185">Reference proteome</keyword>